<sequence>MAEVETIGKQIADYVNDPIEKAKRLIVTPVGQARMIVCTPSPGQGASSAIEAANSLLAEDDQIALVEDVSELTDPAQVVSIINDGGIETEKGFHVAFSLSDETIARQVEKELDLKVFTGQ</sequence>
<dbReference type="AlphaFoldDB" id="A0A352IZL2"/>
<comment type="caution">
    <text evidence="1">The sequence shown here is derived from an EMBL/GenBank/DDBJ whole genome shotgun (WGS) entry which is preliminary data.</text>
</comment>
<organism evidence="1 2">
    <name type="scientific">Marinobacter adhaerens</name>
    <dbReference type="NCBI Taxonomy" id="1033846"/>
    <lineage>
        <taxon>Bacteria</taxon>
        <taxon>Pseudomonadati</taxon>
        <taxon>Pseudomonadota</taxon>
        <taxon>Gammaproteobacteria</taxon>
        <taxon>Pseudomonadales</taxon>
        <taxon>Marinobacteraceae</taxon>
        <taxon>Marinobacter</taxon>
    </lineage>
</organism>
<evidence type="ECO:0000313" key="2">
    <source>
        <dbReference type="Proteomes" id="UP000263489"/>
    </source>
</evidence>
<evidence type="ECO:0000313" key="1">
    <source>
        <dbReference type="EMBL" id="HBC36895.1"/>
    </source>
</evidence>
<reference evidence="1 2" key="1">
    <citation type="journal article" date="2018" name="Nat. Biotechnol.">
        <title>A standardized bacterial taxonomy based on genome phylogeny substantially revises the tree of life.</title>
        <authorList>
            <person name="Parks D.H."/>
            <person name="Chuvochina M."/>
            <person name="Waite D.W."/>
            <person name="Rinke C."/>
            <person name="Skarshewski A."/>
            <person name="Chaumeil P.A."/>
            <person name="Hugenholtz P."/>
        </authorList>
    </citation>
    <scope>NUCLEOTIDE SEQUENCE [LARGE SCALE GENOMIC DNA]</scope>
    <source>
        <strain evidence="1">UBA9380</strain>
    </source>
</reference>
<name>A0A352IZL2_9GAMM</name>
<protein>
    <submittedName>
        <fullName evidence="1">Uncharacterized protein</fullName>
    </submittedName>
</protein>
<gene>
    <name evidence="1" type="ORF">DC045_21830</name>
</gene>
<dbReference type="Proteomes" id="UP000263489">
    <property type="component" value="Unassembled WGS sequence"/>
</dbReference>
<dbReference type="EMBL" id="DNNA01000332">
    <property type="protein sequence ID" value="HBC36895.1"/>
    <property type="molecule type" value="Genomic_DNA"/>
</dbReference>
<proteinExistence type="predicted"/>
<accession>A0A352IZL2</accession>